<feature type="transmembrane region" description="Helical" evidence="6">
    <location>
        <begin position="299"/>
        <end position="323"/>
    </location>
</feature>
<evidence type="ECO:0000313" key="9">
    <source>
        <dbReference type="Proteomes" id="UP001595816"/>
    </source>
</evidence>
<keyword evidence="4 6" id="KW-1133">Transmembrane helix</keyword>
<dbReference type="InterPro" id="IPR050189">
    <property type="entry name" value="MFS_Efflux_Transporters"/>
</dbReference>
<feature type="transmembrane region" description="Helical" evidence="6">
    <location>
        <begin position="210"/>
        <end position="232"/>
    </location>
</feature>
<comment type="caution">
    <text evidence="8">The sequence shown here is derived from an EMBL/GenBank/DDBJ whole genome shotgun (WGS) entry which is preliminary data.</text>
</comment>
<evidence type="ECO:0000256" key="6">
    <source>
        <dbReference type="SAM" id="Phobius"/>
    </source>
</evidence>
<dbReference type="Pfam" id="PF07690">
    <property type="entry name" value="MFS_1"/>
    <property type="match status" value="1"/>
</dbReference>
<dbReference type="Gene3D" id="1.20.1250.20">
    <property type="entry name" value="MFS general substrate transporter like domains"/>
    <property type="match status" value="1"/>
</dbReference>
<evidence type="ECO:0000313" key="8">
    <source>
        <dbReference type="EMBL" id="MFC4132019.1"/>
    </source>
</evidence>
<feature type="domain" description="Major facilitator superfamily (MFS) profile" evidence="7">
    <location>
        <begin position="14"/>
        <end position="387"/>
    </location>
</feature>
<evidence type="ECO:0000256" key="5">
    <source>
        <dbReference type="ARBA" id="ARBA00023136"/>
    </source>
</evidence>
<keyword evidence="9" id="KW-1185">Reference proteome</keyword>
<keyword evidence="3 6" id="KW-0812">Transmembrane</keyword>
<name>A0ABV8LMK0_9ACTN</name>
<evidence type="ECO:0000256" key="2">
    <source>
        <dbReference type="ARBA" id="ARBA00022475"/>
    </source>
</evidence>
<keyword evidence="5 6" id="KW-0472">Membrane</keyword>
<evidence type="ECO:0000256" key="4">
    <source>
        <dbReference type="ARBA" id="ARBA00022989"/>
    </source>
</evidence>
<reference evidence="9" key="1">
    <citation type="journal article" date="2019" name="Int. J. Syst. Evol. Microbiol.">
        <title>The Global Catalogue of Microorganisms (GCM) 10K type strain sequencing project: providing services to taxonomists for standard genome sequencing and annotation.</title>
        <authorList>
            <consortium name="The Broad Institute Genomics Platform"/>
            <consortium name="The Broad Institute Genome Sequencing Center for Infectious Disease"/>
            <person name="Wu L."/>
            <person name="Ma J."/>
        </authorList>
    </citation>
    <scope>NUCLEOTIDE SEQUENCE [LARGE SCALE GENOMIC DNA]</scope>
    <source>
        <strain evidence="9">CGMCC 4.7289</strain>
    </source>
</reference>
<dbReference type="InterPro" id="IPR036259">
    <property type="entry name" value="MFS_trans_sf"/>
</dbReference>
<dbReference type="PANTHER" id="PTHR43124">
    <property type="entry name" value="PURINE EFFLUX PUMP PBUE"/>
    <property type="match status" value="1"/>
</dbReference>
<feature type="transmembrane region" description="Helical" evidence="6">
    <location>
        <begin position="49"/>
        <end position="68"/>
    </location>
</feature>
<dbReference type="RefSeq" id="WP_253749837.1">
    <property type="nucleotide sequence ID" value="NZ_JAMZDZ010000001.1"/>
</dbReference>
<keyword evidence="2" id="KW-1003">Cell membrane</keyword>
<dbReference type="InterPro" id="IPR011701">
    <property type="entry name" value="MFS"/>
</dbReference>
<accession>A0ABV8LMK0</accession>
<evidence type="ECO:0000256" key="3">
    <source>
        <dbReference type="ARBA" id="ARBA00022692"/>
    </source>
</evidence>
<dbReference type="PROSITE" id="PS50850">
    <property type="entry name" value="MFS"/>
    <property type="match status" value="1"/>
</dbReference>
<feature type="transmembrane region" description="Helical" evidence="6">
    <location>
        <begin position="80"/>
        <end position="103"/>
    </location>
</feature>
<organism evidence="8 9">
    <name type="scientific">Hamadaea flava</name>
    <dbReference type="NCBI Taxonomy" id="1742688"/>
    <lineage>
        <taxon>Bacteria</taxon>
        <taxon>Bacillati</taxon>
        <taxon>Actinomycetota</taxon>
        <taxon>Actinomycetes</taxon>
        <taxon>Micromonosporales</taxon>
        <taxon>Micromonosporaceae</taxon>
        <taxon>Hamadaea</taxon>
    </lineage>
</organism>
<dbReference type="SUPFAM" id="SSF103473">
    <property type="entry name" value="MFS general substrate transporter"/>
    <property type="match status" value="1"/>
</dbReference>
<feature type="transmembrane region" description="Helical" evidence="6">
    <location>
        <begin position="335"/>
        <end position="358"/>
    </location>
</feature>
<dbReference type="EMBL" id="JBHSAY010000008">
    <property type="protein sequence ID" value="MFC4132019.1"/>
    <property type="molecule type" value="Genomic_DNA"/>
</dbReference>
<evidence type="ECO:0000256" key="1">
    <source>
        <dbReference type="ARBA" id="ARBA00004651"/>
    </source>
</evidence>
<sequence>MADTPRPAPWPLASLLLVAAGTFLSVTTEMLPMGLLSSIAHDLRVSEPSVGLLVTGYALMVALFAAPLGRATARLPRRALFVGTLIAYAGSSVLMAVSVAYPIAVAARLFGGLAHGVFWAMVAGYVARLVPPERLGRAVTVVFSGGTVAVLVGVPLGTGLGVAIGWRASFLALSAATALVALAASRLLPPMPGETTATETSLVRVLRTPSVTVVAITTALTMLGYFAFYTYISPFLQAAGISEQALGPALFGYGVAGAVGLFLAGMLVDRRPRLAMLAGGGLLTGALVFLGVVPNGAALAVVGIMAAGLALNGLAVLVQAAILRAALPQAGDTASALNASAFNIGIGGGALLGGQVLAAWGTGALPVVAAVLTGAGLAGVVYGRRDGFPALIETERDAGAPTQAAPISAS</sequence>
<feature type="transmembrane region" description="Helical" evidence="6">
    <location>
        <begin position="364"/>
        <end position="383"/>
    </location>
</feature>
<gene>
    <name evidence="8" type="ORF">ACFOZ4_15520</name>
</gene>
<feature type="transmembrane region" description="Helical" evidence="6">
    <location>
        <begin position="274"/>
        <end position="293"/>
    </location>
</feature>
<comment type="subcellular location">
    <subcellularLocation>
        <location evidence="1">Cell membrane</location>
        <topology evidence="1">Multi-pass membrane protein</topology>
    </subcellularLocation>
</comment>
<feature type="transmembrane region" description="Helical" evidence="6">
    <location>
        <begin position="109"/>
        <end position="127"/>
    </location>
</feature>
<feature type="transmembrane region" description="Helical" evidence="6">
    <location>
        <begin position="170"/>
        <end position="189"/>
    </location>
</feature>
<feature type="transmembrane region" description="Helical" evidence="6">
    <location>
        <begin position="139"/>
        <end position="164"/>
    </location>
</feature>
<proteinExistence type="predicted"/>
<feature type="transmembrane region" description="Helical" evidence="6">
    <location>
        <begin position="244"/>
        <end position="267"/>
    </location>
</feature>
<evidence type="ECO:0000259" key="7">
    <source>
        <dbReference type="PROSITE" id="PS50850"/>
    </source>
</evidence>
<protein>
    <submittedName>
        <fullName evidence="8">MFS transporter</fullName>
    </submittedName>
</protein>
<dbReference type="InterPro" id="IPR020846">
    <property type="entry name" value="MFS_dom"/>
</dbReference>
<dbReference type="Proteomes" id="UP001595816">
    <property type="component" value="Unassembled WGS sequence"/>
</dbReference>
<dbReference type="CDD" id="cd17324">
    <property type="entry name" value="MFS_NepI_like"/>
    <property type="match status" value="1"/>
</dbReference>
<dbReference type="PANTHER" id="PTHR43124:SF3">
    <property type="entry name" value="CHLORAMPHENICOL EFFLUX PUMP RV0191"/>
    <property type="match status" value="1"/>
</dbReference>